<evidence type="ECO:0000256" key="5">
    <source>
        <dbReference type="ARBA" id="ARBA00023242"/>
    </source>
</evidence>
<evidence type="ECO:0000256" key="3">
    <source>
        <dbReference type="ARBA" id="ARBA00023015"/>
    </source>
</evidence>
<reference evidence="9" key="1">
    <citation type="submission" date="2023-07" db="EMBL/GenBank/DDBJ databases">
        <title>A chromosome-level genome assembly of Lolium multiflorum.</title>
        <authorList>
            <person name="Chen Y."/>
            <person name="Copetti D."/>
            <person name="Kolliker R."/>
            <person name="Studer B."/>
        </authorList>
    </citation>
    <scope>NUCLEOTIDE SEQUENCE</scope>
    <source>
        <strain evidence="9">02402/16</strain>
        <tissue evidence="9">Leaf</tissue>
    </source>
</reference>
<keyword evidence="4 6" id="KW-0804">Transcription</keyword>
<keyword evidence="3 6" id="KW-0805">Transcription regulation</keyword>
<feature type="domain" description="OVATE" evidence="8">
    <location>
        <begin position="150"/>
        <end position="209"/>
    </location>
</feature>
<keyword evidence="5 6" id="KW-0539">Nucleus</keyword>
<evidence type="ECO:0000259" key="8">
    <source>
        <dbReference type="PROSITE" id="PS51754"/>
    </source>
</evidence>
<gene>
    <name evidence="9" type="ORF">QYE76_056699</name>
</gene>
<evidence type="ECO:0000256" key="2">
    <source>
        <dbReference type="ARBA" id="ARBA00022491"/>
    </source>
</evidence>
<dbReference type="InterPro" id="IPR038933">
    <property type="entry name" value="Ovate"/>
</dbReference>
<feature type="region of interest" description="Disordered" evidence="7">
    <location>
        <begin position="71"/>
        <end position="101"/>
    </location>
</feature>
<name>A0AAD8T308_LOLMU</name>
<dbReference type="PANTHER" id="PTHR33057:SF35">
    <property type="entry name" value="TRANSCRIPTION REPRESSOR"/>
    <property type="match status" value="1"/>
</dbReference>
<sequence>MVTSKLALSSLFHTKAKEDAPAPSPPRDPGAAHAWAWPSCKVPRTESFHAAPPPPGARTLASIFLDSGESSFTNSSARRGDDCSGSISTTASEASAVGGDDTAAVDDDADIVGGLLRSSDRLLFDPVASGATRSILEEKPVEAFAGGLAVAFESADPYRDFRASMEEMVASHGVESWGWLEEMLGWFLRANGEDTHTAIVAAFVDVIVSIADPARGGSCSSSQSSSRTFMDGE</sequence>
<keyword evidence="2 6" id="KW-0678">Repressor</keyword>
<dbReference type="PANTHER" id="PTHR33057">
    <property type="entry name" value="TRANSCRIPTION REPRESSOR OFP7-RELATED"/>
    <property type="match status" value="1"/>
</dbReference>
<feature type="region of interest" description="Disordered" evidence="7">
    <location>
        <begin position="14"/>
        <end position="36"/>
    </location>
</feature>
<dbReference type="NCBIfam" id="TIGR01568">
    <property type="entry name" value="A_thal_3678"/>
    <property type="match status" value="1"/>
</dbReference>
<evidence type="ECO:0000256" key="4">
    <source>
        <dbReference type="ARBA" id="ARBA00023163"/>
    </source>
</evidence>
<dbReference type="EMBL" id="JAUUTY010000003">
    <property type="protein sequence ID" value="KAK1668540.1"/>
    <property type="molecule type" value="Genomic_DNA"/>
</dbReference>
<accession>A0AAD8T308</accession>
<dbReference type="PROSITE" id="PS51754">
    <property type="entry name" value="OVATE"/>
    <property type="match status" value="1"/>
</dbReference>
<evidence type="ECO:0000313" key="9">
    <source>
        <dbReference type="EMBL" id="KAK1668540.1"/>
    </source>
</evidence>
<comment type="subcellular location">
    <subcellularLocation>
        <location evidence="1 6">Nucleus</location>
    </subcellularLocation>
</comment>
<dbReference type="Proteomes" id="UP001231189">
    <property type="component" value="Unassembled WGS sequence"/>
</dbReference>
<dbReference type="AlphaFoldDB" id="A0AAD8T308"/>
<dbReference type="GO" id="GO:0045892">
    <property type="term" value="P:negative regulation of DNA-templated transcription"/>
    <property type="evidence" value="ECO:0007669"/>
    <property type="project" value="UniProtKB-UniRule"/>
</dbReference>
<evidence type="ECO:0000256" key="7">
    <source>
        <dbReference type="SAM" id="MobiDB-lite"/>
    </source>
</evidence>
<proteinExistence type="predicted"/>
<protein>
    <recommendedName>
        <fullName evidence="6">Transcription repressor</fullName>
    </recommendedName>
    <alternativeName>
        <fullName evidence="6">Ovate family protein</fullName>
    </alternativeName>
</protein>
<dbReference type="GO" id="GO:0005634">
    <property type="term" value="C:nucleus"/>
    <property type="evidence" value="ECO:0007669"/>
    <property type="project" value="UniProtKB-SubCell"/>
</dbReference>
<evidence type="ECO:0000313" key="10">
    <source>
        <dbReference type="Proteomes" id="UP001231189"/>
    </source>
</evidence>
<organism evidence="9 10">
    <name type="scientific">Lolium multiflorum</name>
    <name type="common">Italian ryegrass</name>
    <name type="synonym">Lolium perenne subsp. multiflorum</name>
    <dbReference type="NCBI Taxonomy" id="4521"/>
    <lineage>
        <taxon>Eukaryota</taxon>
        <taxon>Viridiplantae</taxon>
        <taxon>Streptophyta</taxon>
        <taxon>Embryophyta</taxon>
        <taxon>Tracheophyta</taxon>
        <taxon>Spermatophyta</taxon>
        <taxon>Magnoliopsida</taxon>
        <taxon>Liliopsida</taxon>
        <taxon>Poales</taxon>
        <taxon>Poaceae</taxon>
        <taxon>BOP clade</taxon>
        <taxon>Pooideae</taxon>
        <taxon>Poodae</taxon>
        <taxon>Poeae</taxon>
        <taxon>Poeae Chloroplast Group 2 (Poeae type)</taxon>
        <taxon>Loliodinae</taxon>
        <taxon>Loliinae</taxon>
        <taxon>Lolium</taxon>
    </lineage>
</organism>
<evidence type="ECO:0000256" key="6">
    <source>
        <dbReference type="RuleBase" id="RU367028"/>
    </source>
</evidence>
<dbReference type="Pfam" id="PF04844">
    <property type="entry name" value="Ovate"/>
    <property type="match status" value="1"/>
</dbReference>
<evidence type="ECO:0000256" key="1">
    <source>
        <dbReference type="ARBA" id="ARBA00004123"/>
    </source>
</evidence>
<comment type="caution">
    <text evidence="9">The sequence shown here is derived from an EMBL/GenBank/DDBJ whole genome shotgun (WGS) entry which is preliminary data.</text>
</comment>
<comment type="function">
    <text evidence="6">Transcriptional repressor that regulates multiple aspects of plant growth and development.</text>
</comment>
<dbReference type="InterPro" id="IPR006458">
    <property type="entry name" value="Ovate_C"/>
</dbReference>
<keyword evidence="10" id="KW-1185">Reference proteome</keyword>